<accession>A0A2I0U6S3</accession>
<keyword evidence="3" id="KW-1185">Reference proteome</keyword>
<dbReference type="EMBL" id="KZ506080">
    <property type="protein sequence ID" value="PKU41756.1"/>
    <property type="molecule type" value="Genomic_DNA"/>
</dbReference>
<evidence type="ECO:0000313" key="3">
    <source>
        <dbReference type="Proteomes" id="UP000233556"/>
    </source>
</evidence>
<dbReference type="Proteomes" id="UP000233556">
    <property type="component" value="Unassembled WGS sequence"/>
</dbReference>
<feature type="domain" description="Reverse transcriptase" evidence="1">
    <location>
        <begin position="89"/>
        <end position="164"/>
    </location>
</feature>
<name>A0A2I0U6S3_LIMLA</name>
<organism evidence="2 3">
    <name type="scientific">Limosa lapponica baueri</name>
    <dbReference type="NCBI Taxonomy" id="1758121"/>
    <lineage>
        <taxon>Eukaryota</taxon>
        <taxon>Metazoa</taxon>
        <taxon>Chordata</taxon>
        <taxon>Craniata</taxon>
        <taxon>Vertebrata</taxon>
        <taxon>Euteleostomi</taxon>
        <taxon>Archelosauria</taxon>
        <taxon>Archosauria</taxon>
        <taxon>Dinosauria</taxon>
        <taxon>Saurischia</taxon>
        <taxon>Theropoda</taxon>
        <taxon>Coelurosauria</taxon>
        <taxon>Aves</taxon>
        <taxon>Neognathae</taxon>
        <taxon>Neoaves</taxon>
        <taxon>Charadriiformes</taxon>
        <taxon>Scolopacidae</taxon>
        <taxon>Limosa</taxon>
    </lineage>
</organism>
<dbReference type="OrthoDB" id="419189at2759"/>
<evidence type="ECO:0000313" key="2">
    <source>
        <dbReference type="EMBL" id="PKU41756.1"/>
    </source>
</evidence>
<evidence type="ECO:0000259" key="1">
    <source>
        <dbReference type="Pfam" id="PF00078"/>
    </source>
</evidence>
<dbReference type="Pfam" id="PF00078">
    <property type="entry name" value="RVT_1"/>
    <property type="match status" value="1"/>
</dbReference>
<sequence>MVKVRLLSATGVGQQDAIGLLGHKGTLLALVILLSTRTPRSFSSEVLSSSNFANDTKLCGVVDTLEERDVIQRDMDQLERWAHANFMKYNQGSVLGPVLFNVFIDDLGEGIERTLSKFADDTKLGGSVDLLEGQKALQRDPDRLDQWAKASCMRFNKAKCWVLHFGHNNPRQHYRLGAEWLESCPAEKDLGVLVDSRLNMSQQCAQVAKKASSILAWIRNSVASRSRAVMVPLYWALVRPQLKCCVQFWAPHYKKDIEVLERVQRRATKRARGLENKSYEERLKELGMFSLEKRRLRGDLIALYNSLKGGFLAQSISNGRFRGINMNLEHKAESSSVEKDLGVLVDNRMTMSQKCALVAKKANGILGCIRKSVTSRSREVILPLCSALGRPHLEHWVQFWAPQFQKDRELLERGQQRATEMMRGLEHLSYEERLRDLGLFSLEKRRLRGELINAYKYFKGGCLEGGWSFFQWCPGIGQEVTGTNLNCPNNPCGVTGNYTENFQNIRQAISENNCLKQD</sequence>
<reference evidence="3" key="1">
    <citation type="submission" date="2017-11" db="EMBL/GenBank/DDBJ databases">
        <authorList>
            <person name="Lima N.C."/>
            <person name="Parody-Merino A.M."/>
            <person name="Battley P.F."/>
            <person name="Fidler A.E."/>
            <person name="Prosdocimi F."/>
        </authorList>
    </citation>
    <scope>NUCLEOTIDE SEQUENCE [LARGE SCALE GENOMIC DNA]</scope>
</reference>
<dbReference type="AlphaFoldDB" id="A0A2I0U6S3"/>
<proteinExistence type="predicted"/>
<protein>
    <recommendedName>
        <fullName evidence="1">Reverse transcriptase domain-containing protein</fullName>
    </recommendedName>
</protein>
<dbReference type="InterPro" id="IPR000477">
    <property type="entry name" value="RT_dom"/>
</dbReference>
<reference evidence="3" key="2">
    <citation type="submission" date="2017-12" db="EMBL/GenBank/DDBJ databases">
        <title>Genome sequence of the Bar-tailed Godwit (Limosa lapponica baueri).</title>
        <authorList>
            <person name="Lima N.C.B."/>
            <person name="Parody-Merino A.M."/>
            <person name="Battley P.F."/>
            <person name="Fidler A.E."/>
            <person name="Prosdocimi F."/>
        </authorList>
    </citation>
    <scope>NUCLEOTIDE SEQUENCE [LARGE SCALE GENOMIC DNA]</scope>
</reference>
<dbReference type="PANTHER" id="PTHR33332">
    <property type="entry name" value="REVERSE TRANSCRIPTASE DOMAIN-CONTAINING PROTEIN"/>
    <property type="match status" value="1"/>
</dbReference>
<gene>
    <name evidence="2" type="ORF">llap_7944</name>
</gene>